<evidence type="ECO:0000313" key="12">
    <source>
        <dbReference type="Proteomes" id="UP000694853"/>
    </source>
</evidence>
<reference evidence="13" key="2">
    <citation type="submission" date="2025-08" db="UniProtKB">
        <authorList>
            <consortium name="RefSeq"/>
        </authorList>
    </citation>
    <scope>IDENTIFICATION</scope>
    <source>
        <tissue evidence="13">Young leaves</tissue>
    </source>
</reference>
<keyword evidence="7" id="KW-0539">Nucleus</keyword>
<keyword evidence="3" id="KW-0805">Transcription regulation</keyword>
<evidence type="ECO:0000256" key="5">
    <source>
        <dbReference type="ARBA" id="ARBA00023159"/>
    </source>
</evidence>
<dbReference type="GO" id="GO:0080142">
    <property type="term" value="P:regulation of salicylic acid biosynthetic process"/>
    <property type="evidence" value="ECO:0007669"/>
    <property type="project" value="TreeGrafter"/>
</dbReference>
<dbReference type="InterPro" id="IPR046830">
    <property type="entry name" value="Calmod_bind_M"/>
</dbReference>
<dbReference type="GO" id="GO:0043565">
    <property type="term" value="F:sequence-specific DNA binding"/>
    <property type="evidence" value="ECO:0007669"/>
    <property type="project" value="TreeGrafter"/>
</dbReference>
<keyword evidence="4" id="KW-0238">DNA-binding</keyword>
<name>A0A8B8MHF8_ABRPR</name>
<evidence type="ECO:0000256" key="1">
    <source>
        <dbReference type="ARBA" id="ARBA00004123"/>
    </source>
</evidence>
<dbReference type="Proteomes" id="UP000694853">
    <property type="component" value="Unplaced"/>
</dbReference>
<dbReference type="KEGG" id="aprc:113873411"/>
<dbReference type="GeneID" id="113873411"/>
<feature type="domain" description="Calmodulin binding protein C-terminal" evidence="11">
    <location>
        <begin position="324"/>
        <end position="383"/>
    </location>
</feature>
<dbReference type="InterPro" id="IPR012416">
    <property type="entry name" value="CBP60"/>
</dbReference>
<evidence type="ECO:0000259" key="9">
    <source>
        <dbReference type="Pfam" id="PF07887"/>
    </source>
</evidence>
<dbReference type="Pfam" id="PF20451">
    <property type="entry name" value="Calmod_bind_M"/>
    <property type="match status" value="1"/>
</dbReference>
<feature type="compositionally biased region" description="Basic and acidic residues" evidence="8">
    <location>
        <begin position="7"/>
        <end position="18"/>
    </location>
</feature>
<dbReference type="Pfam" id="PF07887">
    <property type="entry name" value="Calmodulin_bind"/>
    <property type="match status" value="1"/>
</dbReference>
<evidence type="ECO:0000313" key="13">
    <source>
        <dbReference type="RefSeq" id="XP_027367318.1"/>
    </source>
</evidence>
<dbReference type="PANTHER" id="PTHR31713">
    <property type="entry name" value="OS02G0177800 PROTEIN"/>
    <property type="match status" value="1"/>
</dbReference>
<gene>
    <name evidence="13" type="primary">LOC113873411</name>
</gene>
<evidence type="ECO:0000256" key="8">
    <source>
        <dbReference type="SAM" id="MobiDB-lite"/>
    </source>
</evidence>
<dbReference type="InterPro" id="IPR046831">
    <property type="entry name" value="Calmodulin_bind_N"/>
</dbReference>
<keyword evidence="12" id="KW-1185">Reference proteome</keyword>
<reference evidence="12" key="1">
    <citation type="journal article" date="2019" name="Toxins">
        <title>Detection of Abrin-Like and Prepropulchellin-Like Toxin Genes and Transcripts Using Whole Genome Sequencing and Full-Length Transcript Sequencing of Abrus precatorius.</title>
        <authorList>
            <person name="Hovde B.T."/>
            <person name="Daligault H.E."/>
            <person name="Hanschen E.R."/>
            <person name="Kunde Y.A."/>
            <person name="Johnson M.B."/>
            <person name="Starkenburg S.R."/>
            <person name="Johnson S.L."/>
        </authorList>
    </citation>
    <scope>NUCLEOTIDE SEQUENCE [LARGE SCALE GENOMIC DNA]</scope>
</reference>
<feature type="domain" description="Calmodulin binding protein-like N-terminal" evidence="9">
    <location>
        <begin position="95"/>
        <end position="241"/>
    </location>
</feature>
<dbReference type="GO" id="GO:0003700">
    <property type="term" value="F:DNA-binding transcription factor activity"/>
    <property type="evidence" value="ECO:0007669"/>
    <property type="project" value="TreeGrafter"/>
</dbReference>
<accession>A0A8B8MHF8</accession>
<sequence length="575" mass="65212">MSSKMQSHKEHEGDDGRSHRIPIQQFKQRHGDPKIVTFSGFNALRGLGTNHELYLERLFRRVVREEVEHKFQEHLYSSWCRGMGNPASTSRATPLELRFINKLPDTIFTFSNMTAKDKTPIQIALFDVRSQSIVNVGPLSFVKTEICALDGEFGFNGSGDWTEGEFNVNILRAREGRRPLLNGDRFSTLKNGVGCINKIMFTDNSRWTRSGKFRLGAKVVQPISSEANIREARSDPFVVKDYRGESNKKHYPPYLHDEVWRLEKIAKNGPIRERLSLHGIDTVKDLLRLYTTNPSSLSEIAKISKTSWEHIIKHAKTCLIDDVKLYVYRTAEQSMGLLFNCIYVLVGVTFDDQSYRSFDSLTPKEKHLVEILKRQAYKNVDNFKLIDETSLSCLRPLECLGAGQSHGTGLGLQPLNISTGQEGYKGTWPNYAQPYASTSYTDGAHNYQPFVDPLLDTREMQPNSSVEGGFFSSGSHLPVLKDGYSTENDGSHVQFTNCGATGGQENAFYFASCDEFDNMRADFWHSHFFNSTGNIPSNEKPKTLWCKIRSVLKCVILAKRDVAAKKNAELLNFYY</sequence>
<dbReference type="PANTHER" id="PTHR31713:SF92">
    <property type="entry name" value="CALMODULIN-BINDING PROTEIN"/>
    <property type="match status" value="1"/>
</dbReference>
<evidence type="ECO:0000256" key="4">
    <source>
        <dbReference type="ARBA" id="ARBA00023125"/>
    </source>
</evidence>
<evidence type="ECO:0000256" key="2">
    <source>
        <dbReference type="ARBA" id="ARBA00007214"/>
    </source>
</evidence>
<dbReference type="GO" id="GO:0005634">
    <property type="term" value="C:nucleus"/>
    <property type="evidence" value="ECO:0007669"/>
    <property type="project" value="UniProtKB-SubCell"/>
</dbReference>
<protein>
    <submittedName>
        <fullName evidence="13">Calmodulin-binding protein 60 A-like</fullName>
    </submittedName>
</protein>
<dbReference type="Pfam" id="PF20452">
    <property type="entry name" value="Calmod_bind_C"/>
    <property type="match status" value="1"/>
</dbReference>
<evidence type="ECO:0000256" key="6">
    <source>
        <dbReference type="ARBA" id="ARBA00023163"/>
    </source>
</evidence>
<dbReference type="RefSeq" id="XP_027367318.1">
    <property type="nucleotide sequence ID" value="XM_027511517.1"/>
</dbReference>
<dbReference type="InterPro" id="IPR046829">
    <property type="entry name" value="Calmod_bind_C"/>
</dbReference>
<evidence type="ECO:0000256" key="3">
    <source>
        <dbReference type="ARBA" id="ARBA00023015"/>
    </source>
</evidence>
<keyword evidence="6" id="KW-0804">Transcription</keyword>
<comment type="similarity">
    <text evidence="2">Belongs to the plant ACBP60 protein family.</text>
</comment>
<proteinExistence type="inferred from homology"/>
<keyword evidence="5" id="KW-0010">Activator</keyword>
<feature type="domain" description="Calmodulin binding protein central" evidence="10">
    <location>
        <begin position="255"/>
        <end position="318"/>
    </location>
</feature>
<evidence type="ECO:0000259" key="11">
    <source>
        <dbReference type="Pfam" id="PF20452"/>
    </source>
</evidence>
<organism evidence="12 13">
    <name type="scientific">Abrus precatorius</name>
    <name type="common">Indian licorice</name>
    <name type="synonym">Glycine abrus</name>
    <dbReference type="NCBI Taxonomy" id="3816"/>
    <lineage>
        <taxon>Eukaryota</taxon>
        <taxon>Viridiplantae</taxon>
        <taxon>Streptophyta</taxon>
        <taxon>Embryophyta</taxon>
        <taxon>Tracheophyta</taxon>
        <taxon>Spermatophyta</taxon>
        <taxon>Magnoliopsida</taxon>
        <taxon>eudicotyledons</taxon>
        <taxon>Gunneridae</taxon>
        <taxon>Pentapetalae</taxon>
        <taxon>rosids</taxon>
        <taxon>fabids</taxon>
        <taxon>Fabales</taxon>
        <taxon>Fabaceae</taxon>
        <taxon>Papilionoideae</taxon>
        <taxon>50 kb inversion clade</taxon>
        <taxon>NPAAA clade</taxon>
        <taxon>indigoferoid/millettioid clade</taxon>
        <taxon>Abreae</taxon>
        <taxon>Abrus</taxon>
    </lineage>
</organism>
<dbReference type="GO" id="GO:0005516">
    <property type="term" value="F:calmodulin binding"/>
    <property type="evidence" value="ECO:0007669"/>
    <property type="project" value="InterPro"/>
</dbReference>
<feature type="region of interest" description="Disordered" evidence="8">
    <location>
        <begin position="1"/>
        <end position="20"/>
    </location>
</feature>
<dbReference type="OrthoDB" id="748178at2759"/>
<comment type="subcellular location">
    <subcellularLocation>
        <location evidence="1">Nucleus</location>
    </subcellularLocation>
</comment>
<evidence type="ECO:0000259" key="10">
    <source>
        <dbReference type="Pfam" id="PF20451"/>
    </source>
</evidence>
<evidence type="ECO:0000256" key="7">
    <source>
        <dbReference type="ARBA" id="ARBA00023242"/>
    </source>
</evidence>
<dbReference type="AlphaFoldDB" id="A0A8B8MHF8"/>